<evidence type="ECO:0000256" key="1">
    <source>
        <dbReference type="ARBA" id="ARBA00005947"/>
    </source>
</evidence>
<dbReference type="InterPro" id="IPR000286">
    <property type="entry name" value="HDACs"/>
</dbReference>
<evidence type="ECO:0000259" key="3">
    <source>
        <dbReference type="Pfam" id="PF00850"/>
    </source>
</evidence>
<dbReference type="InterPro" id="IPR037138">
    <property type="entry name" value="His_deacetylse_dom_sf"/>
</dbReference>
<feature type="domain" description="Histone deacetylase" evidence="3">
    <location>
        <begin position="19"/>
        <end position="290"/>
    </location>
</feature>
<comment type="similarity">
    <text evidence="1">Belongs to the histone deacetylase family.</text>
</comment>
<dbReference type="PANTHER" id="PTHR10625">
    <property type="entry name" value="HISTONE DEACETYLASE HDAC1-RELATED"/>
    <property type="match status" value="1"/>
</dbReference>
<evidence type="ECO:0000313" key="5">
    <source>
        <dbReference type="Proteomes" id="UP000714380"/>
    </source>
</evidence>
<evidence type="ECO:0000313" key="4">
    <source>
        <dbReference type="EMBL" id="MCA6062497.1"/>
    </source>
</evidence>
<dbReference type="Gene3D" id="3.40.800.20">
    <property type="entry name" value="Histone deacetylase domain"/>
    <property type="match status" value="1"/>
</dbReference>
<gene>
    <name evidence="4" type="ORF">I9W95_02640</name>
</gene>
<dbReference type="InterPro" id="IPR023696">
    <property type="entry name" value="Ureohydrolase_dom_sf"/>
</dbReference>
<name>A0ABS7ZLD0_9GAMM</name>
<keyword evidence="2" id="KW-0378">Hydrolase</keyword>
<dbReference type="PANTHER" id="PTHR10625:SF19">
    <property type="entry name" value="HISTONE DEACETYLASE 12"/>
    <property type="match status" value="1"/>
</dbReference>
<sequence length="303" mass="34040">MLPLVYHPNYSCPFPDDHRFVMSKFVRLYQHCLHEGLIGKHNLFTPQMASVEDFLLIHDAQYLAGLCDQSLDPKAWRRIGLPWSQGLIDRTFTAPNGSLLTARLALKYGLASHLAGGTHHAHRDFGSGFCLLNDLAYTAATLLQNGEVQKVLIFDLDVHQGDGTAAILANEPNAFTCSIHCEKNFPFRKSSSDLDIGLERELKDAEYLAIVDNTLMRLLDEVKPDIVLYDAGADVWEHDELGHLNISWEGVRQRDELVLTHCLRRHIPVMTVIGGGYDKDHARLARRHAIAAETAAHLFPLYL</sequence>
<dbReference type="RefSeq" id="WP_225671566.1">
    <property type="nucleotide sequence ID" value="NZ_JAEDAH010000010.1"/>
</dbReference>
<accession>A0ABS7ZLD0</accession>
<evidence type="ECO:0000256" key="2">
    <source>
        <dbReference type="ARBA" id="ARBA00022801"/>
    </source>
</evidence>
<dbReference type="Pfam" id="PF00850">
    <property type="entry name" value="Hist_deacetyl"/>
    <property type="match status" value="1"/>
</dbReference>
<organism evidence="4 5">
    <name type="scientific">Thalassolituus marinus</name>
    <dbReference type="NCBI Taxonomy" id="671053"/>
    <lineage>
        <taxon>Bacteria</taxon>
        <taxon>Pseudomonadati</taxon>
        <taxon>Pseudomonadota</taxon>
        <taxon>Gammaproteobacteria</taxon>
        <taxon>Oceanospirillales</taxon>
        <taxon>Oceanospirillaceae</taxon>
        <taxon>Thalassolituus</taxon>
    </lineage>
</organism>
<dbReference type="SUPFAM" id="SSF52768">
    <property type="entry name" value="Arginase/deacetylase"/>
    <property type="match status" value="1"/>
</dbReference>
<comment type="caution">
    <text evidence="4">The sequence shown here is derived from an EMBL/GenBank/DDBJ whole genome shotgun (WGS) entry which is preliminary data.</text>
</comment>
<keyword evidence="5" id="KW-1185">Reference proteome</keyword>
<dbReference type="EMBL" id="JAEDAH010000010">
    <property type="protein sequence ID" value="MCA6062497.1"/>
    <property type="molecule type" value="Genomic_DNA"/>
</dbReference>
<dbReference type="PRINTS" id="PR01270">
    <property type="entry name" value="HDASUPER"/>
</dbReference>
<reference evidence="4 5" key="1">
    <citation type="submission" date="2020-12" db="EMBL/GenBank/DDBJ databases">
        <title>Novel Thalassolituus-related marine hydrocarbonoclastic bacteria mediated algae-derived hydrocarbons mineralization in twilight zone of the northern South China Sea.</title>
        <authorList>
            <person name="Dong C."/>
        </authorList>
    </citation>
    <scope>NUCLEOTIDE SEQUENCE [LARGE SCALE GENOMIC DNA]</scope>
    <source>
        <strain evidence="4 5">IMCC1826</strain>
    </source>
</reference>
<dbReference type="CDD" id="cd09993">
    <property type="entry name" value="HDAC_classIV"/>
    <property type="match status" value="1"/>
</dbReference>
<dbReference type="InterPro" id="IPR023801">
    <property type="entry name" value="His_deacetylse_dom"/>
</dbReference>
<proteinExistence type="inferred from homology"/>
<dbReference type="Proteomes" id="UP000714380">
    <property type="component" value="Unassembled WGS sequence"/>
</dbReference>
<dbReference type="InterPro" id="IPR044150">
    <property type="entry name" value="HDAC_classIV"/>
</dbReference>
<protein>
    <submittedName>
        <fullName evidence="4">Histone deacetylase</fullName>
    </submittedName>
</protein>